<name>A0A0C2WMC9_AMAMK</name>
<dbReference type="AlphaFoldDB" id="A0A0C2WMC9"/>
<protein>
    <submittedName>
        <fullName evidence="1">Uncharacterized protein</fullName>
    </submittedName>
</protein>
<keyword evidence="2" id="KW-1185">Reference proteome</keyword>
<proteinExistence type="predicted"/>
<sequence>MTSNVCCTPTARVRLGELSVHALHETARKYEFLSICTEDYNALIPQAGILYPNLKGTSSRV</sequence>
<dbReference type="InParanoid" id="A0A0C2WMC9"/>
<dbReference type="HOGENOM" id="CLU_2922126_0_0_1"/>
<evidence type="ECO:0000313" key="1">
    <source>
        <dbReference type="EMBL" id="KIL57358.1"/>
    </source>
</evidence>
<gene>
    <name evidence="1" type="ORF">M378DRAFT_171868</name>
</gene>
<organism evidence="1 2">
    <name type="scientific">Amanita muscaria (strain Koide BX008)</name>
    <dbReference type="NCBI Taxonomy" id="946122"/>
    <lineage>
        <taxon>Eukaryota</taxon>
        <taxon>Fungi</taxon>
        <taxon>Dikarya</taxon>
        <taxon>Basidiomycota</taxon>
        <taxon>Agaricomycotina</taxon>
        <taxon>Agaricomycetes</taxon>
        <taxon>Agaricomycetidae</taxon>
        <taxon>Agaricales</taxon>
        <taxon>Pluteineae</taxon>
        <taxon>Amanitaceae</taxon>
        <taxon>Amanita</taxon>
    </lineage>
</organism>
<evidence type="ECO:0000313" key="2">
    <source>
        <dbReference type="Proteomes" id="UP000054549"/>
    </source>
</evidence>
<dbReference type="EMBL" id="KN818373">
    <property type="protein sequence ID" value="KIL57358.1"/>
    <property type="molecule type" value="Genomic_DNA"/>
</dbReference>
<dbReference type="Proteomes" id="UP000054549">
    <property type="component" value="Unassembled WGS sequence"/>
</dbReference>
<reference evidence="1 2" key="1">
    <citation type="submission" date="2014-04" db="EMBL/GenBank/DDBJ databases">
        <title>Evolutionary Origins and Diversification of the Mycorrhizal Mutualists.</title>
        <authorList>
            <consortium name="DOE Joint Genome Institute"/>
            <consortium name="Mycorrhizal Genomics Consortium"/>
            <person name="Kohler A."/>
            <person name="Kuo A."/>
            <person name="Nagy L.G."/>
            <person name="Floudas D."/>
            <person name="Copeland A."/>
            <person name="Barry K.W."/>
            <person name="Cichocki N."/>
            <person name="Veneault-Fourrey C."/>
            <person name="LaButti K."/>
            <person name="Lindquist E.A."/>
            <person name="Lipzen A."/>
            <person name="Lundell T."/>
            <person name="Morin E."/>
            <person name="Murat C."/>
            <person name="Riley R."/>
            <person name="Ohm R."/>
            <person name="Sun H."/>
            <person name="Tunlid A."/>
            <person name="Henrissat B."/>
            <person name="Grigoriev I.V."/>
            <person name="Hibbett D.S."/>
            <person name="Martin F."/>
        </authorList>
    </citation>
    <scope>NUCLEOTIDE SEQUENCE [LARGE SCALE GENOMIC DNA]</scope>
    <source>
        <strain evidence="1 2">Koide BX008</strain>
    </source>
</reference>
<accession>A0A0C2WMC9</accession>